<accession>A0A0K2W2X9</accession>
<dbReference type="EMBL" id="CCND01000021">
    <property type="protein sequence ID" value="CDX59955.1"/>
    <property type="molecule type" value="Genomic_DNA"/>
</dbReference>
<evidence type="ECO:0000313" key="2">
    <source>
        <dbReference type="Proteomes" id="UP000182888"/>
    </source>
</evidence>
<organism evidence="1 2">
    <name type="scientific">Mesorhizobium plurifarium</name>
    <dbReference type="NCBI Taxonomy" id="69974"/>
    <lineage>
        <taxon>Bacteria</taxon>
        <taxon>Pseudomonadati</taxon>
        <taxon>Pseudomonadota</taxon>
        <taxon>Alphaproteobacteria</taxon>
        <taxon>Hyphomicrobiales</taxon>
        <taxon>Phyllobacteriaceae</taxon>
        <taxon>Mesorhizobium</taxon>
    </lineage>
</organism>
<reference evidence="2" key="1">
    <citation type="submission" date="2014-08" db="EMBL/GenBank/DDBJ databases">
        <authorList>
            <person name="Edwards T."/>
        </authorList>
    </citation>
    <scope>NUCLEOTIDE SEQUENCE [LARGE SCALE GENOMIC DNA]</scope>
</reference>
<dbReference type="Proteomes" id="UP000182888">
    <property type="component" value="Unassembled WGS sequence"/>
</dbReference>
<evidence type="ECO:0000313" key="1">
    <source>
        <dbReference type="EMBL" id="CDX59955.1"/>
    </source>
</evidence>
<protein>
    <submittedName>
        <fullName evidence="1">Uncharacterized protein</fullName>
    </submittedName>
</protein>
<gene>
    <name evidence="1" type="ORF">MPL1032_280005</name>
</gene>
<dbReference type="AlphaFoldDB" id="A0A0K2W2X9"/>
<name>A0A0K2W2X9_MESPL</name>
<proteinExistence type="predicted"/>
<sequence length="96" mass="10478">MNVLSFERRYYPSTCPVCARVSLEAEVTARKVEFQCAACGAFEITSAARAAMKGLSREHRQLWLSQARLRAAAVPLIACANETPPQVTGRPDAPGR</sequence>